<dbReference type="RefSeq" id="WP_203914763.1">
    <property type="nucleotide sequence ID" value="NZ_BONY01000117.1"/>
</dbReference>
<protein>
    <recommendedName>
        <fullName evidence="2">Peptidoglycan binding-like domain-containing protein</fullName>
    </recommendedName>
</protein>
<dbReference type="EMBL" id="BONY01000117">
    <property type="protein sequence ID" value="GIH11042.1"/>
    <property type="molecule type" value="Genomic_DNA"/>
</dbReference>
<dbReference type="Pfam" id="PF01471">
    <property type="entry name" value="PG_binding_1"/>
    <property type="match status" value="1"/>
</dbReference>
<dbReference type="SUPFAM" id="SSF47090">
    <property type="entry name" value="PGBD-like"/>
    <property type="match status" value="1"/>
</dbReference>
<dbReference type="Proteomes" id="UP000612899">
    <property type="component" value="Unassembled WGS sequence"/>
</dbReference>
<proteinExistence type="predicted"/>
<organism evidence="3 4">
    <name type="scientific">Rhizocola hellebori</name>
    <dbReference type="NCBI Taxonomy" id="1392758"/>
    <lineage>
        <taxon>Bacteria</taxon>
        <taxon>Bacillati</taxon>
        <taxon>Actinomycetota</taxon>
        <taxon>Actinomycetes</taxon>
        <taxon>Micromonosporales</taxon>
        <taxon>Micromonosporaceae</taxon>
        <taxon>Rhizocola</taxon>
    </lineage>
</organism>
<feature type="domain" description="Peptidoglycan binding-like" evidence="2">
    <location>
        <begin position="80"/>
        <end position="133"/>
    </location>
</feature>
<evidence type="ECO:0000256" key="1">
    <source>
        <dbReference type="SAM" id="SignalP"/>
    </source>
</evidence>
<reference evidence="3" key="1">
    <citation type="submission" date="2021-01" db="EMBL/GenBank/DDBJ databases">
        <title>Whole genome shotgun sequence of Rhizocola hellebori NBRC 109834.</title>
        <authorList>
            <person name="Komaki H."/>
            <person name="Tamura T."/>
        </authorList>
    </citation>
    <scope>NUCLEOTIDE SEQUENCE</scope>
    <source>
        <strain evidence="3">NBRC 109834</strain>
    </source>
</reference>
<evidence type="ECO:0000313" key="3">
    <source>
        <dbReference type="EMBL" id="GIH11042.1"/>
    </source>
</evidence>
<evidence type="ECO:0000259" key="2">
    <source>
        <dbReference type="Pfam" id="PF01471"/>
    </source>
</evidence>
<evidence type="ECO:0000313" key="4">
    <source>
        <dbReference type="Proteomes" id="UP000612899"/>
    </source>
</evidence>
<dbReference type="AlphaFoldDB" id="A0A8J3QJ76"/>
<feature type="signal peptide" evidence="1">
    <location>
        <begin position="1"/>
        <end position="33"/>
    </location>
</feature>
<sequence length="215" mass="23368">MQKHRFLRRIGLRVLVAGSLILPVTMASGTAHAGSTDGLSGLYGSTFVDGAGVLTDDWGDHFSELGNALCNGCGDSMNSDLVVMWQGLLYTEGFLTDEGVDGDFGPNTANATKAWQTRYGLTADGRVGASTWARADDKLYWVHGTRTWWIEYYSTATGRTMVFHRGDYDVQDGGAYSLYSVEFPSGGEWAFFPQWSKVGFSGNKLSISPVPCLDC</sequence>
<feature type="chain" id="PRO_5035255047" description="Peptidoglycan binding-like domain-containing protein" evidence="1">
    <location>
        <begin position="34"/>
        <end position="215"/>
    </location>
</feature>
<dbReference type="InterPro" id="IPR036366">
    <property type="entry name" value="PGBDSf"/>
</dbReference>
<accession>A0A8J3QJ76</accession>
<gene>
    <name evidence="3" type="ORF">Rhe02_91090</name>
</gene>
<name>A0A8J3QJ76_9ACTN</name>
<dbReference type="InterPro" id="IPR002477">
    <property type="entry name" value="Peptidoglycan-bd-like"/>
</dbReference>
<keyword evidence="4" id="KW-1185">Reference proteome</keyword>
<keyword evidence="1" id="KW-0732">Signal</keyword>
<dbReference type="Gene3D" id="1.10.101.10">
    <property type="entry name" value="PGBD-like superfamily/PGBD"/>
    <property type="match status" value="1"/>
</dbReference>
<dbReference type="InterPro" id="IPR036365">
    <property type="entry name" value="PGBD-like_sf"/>
</dbReference>
<comment type="caution">
    <text evidence="3">The sequence shown here is derived from an EMBL/GenBank/DDBJ whole genome shotgun (WGS) entry which is preliminary data.</text>
</comment>